<dbReference type="GO" id="GO:0005737">
    <property type="term" value="C:cytoplasm"/>
    <property type="evidence" value="ECO:0007669"/>
    <property type="project" value="UniProtKB-SubCell"/>
</dbReference>
<protein>
    <recommendedName>
        <fullName evidence="13 14">Crossover junction endodeoxyribonuclease RuvC</fullName>
        <ecNumber evidence="13 14">3.1.21.10</ecNumber>
    </recommendedName>
    <alternativeName>
        <fullName evidence="13">Holliday junction nuclease RuvC</fullName>
    </alternativeName>
    <alternativeName>
        <fullName evidence="13">Holliday junction resolvase RuvC</fullName>
    </alternativeName>
</protein>
<dbReference type="EMBL" id="PFIP01000044">
    <property type="protein sequence ID" value="PIX34848.1"/>
    <property type="molecule type" value="Genomic_DNA"/>
</dbReference>
<comment type="catalytic activity">
    <reaction evidence="12 13">
        <text>Endonucleolytic cleavage at a junction such as a reciprocal single-stranded crossover between two homologous DNA duplexes (Holliday junction).</text>
        <dbReference type="EC" id="3.1.21.10"/>
    </reaction>
</comment>
<dbReference type="GO" id="GO:0048476">
    <property type="term" value="C:Holliday junction resolvase complex"/>
    <property type="evidence" value="ECO:0007669"/>
    <property type="project" value="UniProtKB-UniRule"/>
</dbReference>
<keyword evidence="5 13" id="KW-0255">Endonuclease</keyword>
<dbReference type="NCBIfam" id="TIGR00228">
    <property type="entry name" value="ruvC"/>
    <property type="match status" value="1"/>
</dbReference>
<dbReference type="InterPro" id="IPR002176">
    <property type="entry name" value="X-over_junc_endoDNase_RuvC"/>
</dbReference>
<evidence type="ECO:0000256" key="14">
    <source>
        <dbReference type="NCBIfam" id="TIGR00228"/>
    </source>
</evidence>
<keyword evidence="7 13" id="KW-0378">Hydrolase</keyword>
<evidence type="ECO:0000256" key="11">
    <source>
        <dbReference type="ARBA" id="ARBA00023204"/>
    </source>
</evidence>
<dbReference type="GO" id="GO:0003677">
    <property type="term" value="F:DNA binding"/>
    <property type="evidence" value="ECO:0007669"/>
    <property type="project" value="UniProtKB-KW"/>
</dbReference>
<comment type="subcellular location">
    <subcellularLocation>
        <location evidence="13">Cytoplasm</location>
    </subcellularLocation>
</comment>
<accession>A0A2M8CB06</accession>
<dbReference type="InterPro" id="IPR012337">
    <property type="entry name" value="RNaseH-like_sf"/>
</dbReference>
<feature type="binding site" evidence="13">
    <location>
        <position position="7"/>
    </location>
    <ligand>
        <name>Mg(2+)</name>
        <dbReference type="ChEBI" id="CHEBI:18420"/>
        <label>1</label>
    </ligand>
</feature>
<dbReference type="SUPFAM" id="SSF53098">
    <property type="entry name" value="Ribonuclease H-like"/>
    <property type="match status" value="1"/>
</dbReference>
<feature type="active site" evidence="13">
    <location>
        <position position="67"/>
    </location>
</feature>
<evidence type="ECO:0000256" key="7">
    <source>
        <dbReference type="ARBA" id="ARBA00022801"/>
    </source>
</evidence>
<dbReference type="GO" id="GO:0006310">
    <property type="term" value="P:DNA recombination"/>
    <property type="evidence" value="ECO:0007669"/>
    <property type="project" value="UniProtKB-UniRule"/>
</dbReference>
<evidence type="ECO:0000313" key="15">
    <source>
        <dbReference type="EMBL" id="OIP72126.1"/>
    </source>
</evidence>
<keyword evidence="6 13" id="KW-0227">DNA damage</keyword>
<comment type="caution">
    <text evidence="15">The sequence shown here is derived from an EMBL/GenBank/DDBJ whole genome shotgun (WGS) entry which is preliminary data.</text>
</comment>
<dbReference type="GO" id="GO:0008821">
    <property type="term" value="F:crossover junction DNA endonuclease activity"/>
    <property type="evidence" value="ECO:0007669"/>
    <property type="project" value="UniProtKB-UniRule"/>
</dbReference>
<dbReference type="HAMAP" id="MF_00034">
    <property type="entry name" value="RuvC"/>
    <property type="match status" value="1"/>
</dbReference>
<evidence type="ECO:0000313" key="20">
    <source>
        <dbReference type="Proteomes" id="UP000228560"/>
    </source>
</evidence>
<feature type="binding site" evidence="13">
    <location>
        <position position="67"/>
    </location>
    <ligand>
        <name>Mg(2+)</name>
        <dbReference type="ChEBI" id="CHEBI:18420"/>
        <label>2</label>
    </ligand>
</feature>
<keyword evidence="4 13" id="KW-0479">Metal-binding</keyword>
<proteinExistence type="inferred from homology"/>
<dbReference type="Proteomes" id="UP000182763">
    <property type="component" value="Unassembled WGS sequence"/>
</dbReference>
<dbReference type="EMBL" id="PFKO01000337">
    <property type="protein sequence ID" value="PIY31469.1"/>
    <property type="molecule type" value="Genomic_DNA"/>
</dbReference>
<comment type="similarity">
    <text evidence="1 13">Belongs to the RuvC family.</text>
</comment>
<dbReference type="EMBL" id="MNYY01000052">
    <property type="protein sequence ID" value="OIP72126.1"/>
    <property type="molecule type" value="Genomic_DNA"/>
</dbReference>
<sequence length="156" mass="17612">MIILGIDPGLANAGYGLIRYEKKEITLIDYGCIVTNKKDTFTLRLKKIYYKIKEIIEKYNPQEVSIEEVFFNKNTKTALIVSKVQGMIAITVALMGLELYEYTPLQVKQATVGNGRAEKYQVQSMVKVLLNLPKIPHPDHAADALAIAICHIHTKY</sequence>
<evidence type="ECO:0000256" key="13">
    <source>
        <dbReference type="HAMAP-Rule" id="MF_00034"/>
    </source>
</evidence>
<dbReference type="Proteomes" id="UP000230646">
    <property type="component" value="Unassembled WGS sequence"/>
</dbReference>
<evidence type="ECO:0000256" key="8">
    <source>
        <dbReference type="ARBA" id="ARBA00022842"/>
    </source>
</evidence>
<evidence type="ECO:0000313" key="18">
    <source>
        <dbReference type="EMBL" id="PJB56229.1"/>
    </source>
</evidence>
<dbReference type="STRING" id="1805029.AUK42_02645"/>
<evidence type="ECO:0000256" key="9">
    <source>
        <dbReference type="ARBA" id="ARBA00023125"/>
    </source>
</evidence>
<feature type="binding site" evidence="13">
    <location>
        <position position="140"/>
    </location>
    <ligand>
        <name>Mg(2+)</name>
        <dbReference type="ChEBI" id="CHEBI:18420"/>
        <label>1</label>
    </ligand>
</feature>
<comment type="subunit">
    <text evidence="13">Homodimer which binds Holliday junction (HJ) DNA. The HJ becomes 2-fold symmetrical on binding to RuvC with unstacked arms; it has a different conformation from HJ DNA in complex with RuvA. In the full resolvosome a probable DNA-RuvA(4)-RuvB(12)-RuvC(2) complex forms which resolves the HJ.</text>
</comment>
<dbReference type="CDD" id="cd16962">
    <property type="entry name" value="RuvC"/>
    <property type="match status" value="1"/>
</dbReference>
<dbReference type="EMBL" id="PFTV01000140">
    <property type="protein sequence ID" value="PJB56229.1"/>
    <property type="molecule type" value="Genomic_DNA"/>
</dbReference>
<evidence type="ECO:0000256" key="10">
    <source>
        <dbReference type="ARBA" id="ARBA00023172"/>
    </source>
</evidence>
<dbReference type="PANTHER" id="PTHR30194:SF3">
    <property type="entry name" value="CROSSOVER JUNCTION ENDODEOXYRIBONUCLEASE RUVC"/>
    <property type="match status" value="1"/>
</dbReference>
<keyword evidence="9 13" id="KW-0238">DNA-binding</keyword>
<reference evidence="15 19" key="1">
    <citation type="journal article" date="2016" name="Environ. Microbiol.">
        <title>Genomic resolution of a cold subsurface aquifer community provides metabolic insights for novel microbes adapted to high CO concentrations.</title>
        <authorList>
            <person name="Probst A.J."/>
            <person name="Castelle C.J."/>
            <person name="Singh A."/>
            <person name="Brown C.T."/>
            <person name="Anantharaman K."/>
            <person name="Sharon I."/>
            <person name="Hug L.A."/>
            <person name="Burstein D."/>
            <person name="Emerson J.B."/>
            <person name="Thomas B.C."/>
            <person name="Banfield J.F."/>
        </authorList>
    </citation>
    <scope>NUCLEOTIDE SEQUENCE [LARGE SCALE GENOMIC DNA]</scope>
    <source>
        <strain evidence="15">CG2_30_33_13</strain>
    </source>
</reference>
<evidence type="ECO:0000256" key="2">
    <source>
        <dbReference type="ARBA" id="ARBA00022490"/>
    </source>
</evidence>
<dbReference type="PRINTS" id="PR00696">
    <property type="entry name" value="RSOLVASERUVC"/>
</dbReference>
<evidence type="ECO:0000256" key="12">
    <source>
        <dbReference type="ARBA" id="ARBA00029354"/>
    </source>
</evidence>
<reference evidence="16" key="2">
    <citation type="submission" date="2017-09" db="EMBL/GenBank/DDBJ databases">
        <title>Depth-based differentiation of microbial function through sediment-hosted aquifers and enrichment of novel symbionts in the deep terrestrial subsurface.</title>
        <authorList>
            <person name="Probst A.J."/>
            <person name="Ladd B."/>
            <person name="Jarett J.K."/>
            <person name="Geller-Mcgrath D.E."/>
            <person name="Sieber C.M.K."/>
            <person name="Emerson J.B."/>
            <person name="Anantharaman K."/>
            <person name="Thomas B.C."/>
            <person name="Malmstrom R."/>
            <person name="Stieglmeier M."/>
            <person name="Klingl A."/>
            <person name="Woyke T."/>
            <person name="Ryan C.M."/>
            <person name="Banfield J.F."/>
        </authorList>
    </citation>
    <scope>NUCLEOTIDE SEQUENCE</scope>
    <source>
        <strain evidence="16">CG_4_8_14_3_um_filter_34_18</strain>
    </source>
</reference>
<accession>A0A2M7PLI9</accession>
<keyword evidence="2 13" id="KW-0963">Cytoplasm</keyword>
<evidence type="ECO:0000256" key="4">
    <source>
        <dbReference type="ARBA" id="ARBA00022723"/>
    </source>
</evidence>
<evidence type="ECO:0000256" key="1">
    <source>
        <dbReference type="ARBA" id="ARBA00009518"/>
    </source>
</evidence>
<dbReference type="NCBIfam" id="NF000711">
    <property type="entry name" value="PRK00039.2-1"/>
    <property type="match status" value="1"/>
</dbReference>
<evidence type="ECO:0000256" key="3">
    <source>
        <dbReference type="ARBA" id="ARBA00022722"/>
    </source>
</evidence>
<name>A0A1J5GWE2_9BACT</name>
<dbReference type="RefSeq" id="WP_406608299.1">
    <property type="nucleotide sequence ID" value="NZ_PFKO01000337.1"/>
</dbReference>
<dbReference type="AlphaFoldDB" id="A0A1J5GWE2"/>
<dbReference type="Gene3D" id="3.30.420.10">
    <property type="entry name" value="Ribonuclease H-like superfamily/Ribonuclease H"/>
    <property type="match status" value="1"/>
</dbReference>
<feature type="active site" evidence="13">
    <location>
        <position position="140"/>
    </location>
</feature>
<evidence type="ECO:0000313" key="21">
    <source>
        <dbReference type="Proteomes" id="UP000230646"/>
    </source>
</evidence>
<dbReference type="EC" id="3.1.21.10" evidence="13 14"/>
<gene>
    <name evidence="13" type="primary">ruvC</name>
    <name evidence="15" type="ORF">AUK42_02645</name>
    <name evidence="18" type="ORF">CO097_05810</name>
    <name evidence="17" type="ORF">COZ07_09125</name>
    <name evidence="16" type="ORF">COZ58_02345</name>
</gene>
<dbReference type="PANTHER" id="PTHR30194">
    <property type="entry name" value="CROSSOVER JUNCTION ENDODEOXYRIBONUCLEASE RUVC"/>
    <property type="match status" value="1"/>
</dbReference>
<feature type="active site" evidence="13">
    <location>
        <position position="7"/>
    </location>
</feature>
<accession>A0A2M7K9N0</accession>
<reference evidence="20 21" key="3">
    <citation type="submission" date="2017-09" db="EMBL/GenBank/DDBJ databases">
        <title>Depth-based differentiation of microbial function through sediment-hosted aquifers and enrichment of novel symbionts in the deep terrestrial subsurface.</title>
        <authorList>
            <person name="Probst A.J."/>
            <person name="Ladd B."/>
            <person name="Jarett J.K."/>
            <person name="Geller-Mcgrath D.E."/>
            <person name="Sieber C.M."/>
            <person name="Emerson J.B."/>
            <person name="Anantharaman K."/>
            <person name="Thomas B.C."/>
            <person name="Malmstrom R."/>
            <person name="Stieglmeier M."/>
            <person name="Klingl A."/>
            <person name="Woyke T."/>
            <person name="Ryan C.M."/>
            <person name="Banfield J.F."/>
        </authorList>
    </citation>
    <scope>NUCLEOTIDE SEQUENCE [LARGE SCALE GENOMIC DNA]</scope>
    <source>
        <strain evidence="17">CG_4_10_14_3_um_filter_34_13</strain>
        <strain evidence="18">CG_4_9_14_3_um_filter_33_16</strain>
    </source>
</reference>
<dbReference type="Pfam" id="PF02075">
    <property type="entry name" value="RuvC"/>
    <property type="match status" value="1"/>
</dbReference>
<dbReference type="GO" id="GO:0000287">
    <property type="term" value="F:magnesium ion binding"/>
    <property type="evidence" value="ECO:0007669"/>
    <property type="project" value="UniProtKB-UniRule"/>
</dbReference>
<dbReference type="FunFam" id="3.30.420.10:FF:000002">
    <property type="entry name" value="Crossover junction endodeoxyribonuclease RuvC"/>
    <property type="match status" value="1"/>
</dbReference>
<keyword evidence="8 13" id="KW-0460">Magnesium</keyword>
<evidence type="ECO:0000313" key="16">
    <source>
        <dbReference type="EMBL" id="PIX34848.1"/>
    </source>
</evidence>
<evidence type="ECO:0000313" key="17">
    <source>
        <dbReference type="EMBL" id="PIY31469.1"/>
    </source>
</evidence>
<comment type="function">
    <text evidence="13">The RuvA-RuvB-RuvC complex processes Holliday junction (HJ) DNA during genetic recombination and DNA repair. Endonuclease that resolves HJ intermediates. Cleaves cruciform DNA by making single-stranded nicks across the HJ at symmetrical positions within the homologous arms, yielding a 5'-phosphate and a 3'-hydroxyl group; requires a central core of homology in the junction. The consensus cleavage sequence is 5'-(A/T)TT(C/G)-3'. Cleavage occurs on the 3'-side of the TT dinucleotide at the point of strand exchange. HJ branch migration catalyzed by RuvA-RuvB allows RuvC to scan DNA until it finds its consensus sequence, where it cleaves and resolves the cruciform DNA.</text>
</comment>
<evidence type="ECO:0000313" key="19">
    <source>
        <dbReference type="Proteomes" id="UP000182763"/>
    </source>
</evidence>
<keyword evidence="11 13" id="KW-0234">DNA repair</keyword>
<evidence type="ECO:0000256" key="5">
    <source>
        <dbReference type="ARBA" id="ARBA00022759"/>
    </source>
</evidence>
<accession>A0A1J5GWE2</accession>
<comment type="cofactor">
    <cofactor evidence="13">
        <name>Mg(2+)</name>
        <dbReference type="ChEBI" id="CHEBI:18420"/>
    </cofactor>
    <text evidence="13">Binds 2 Mg(2+) ion per subunit.</text>
</comment>
<organism evidence="15 19">
    <name type="scientific">Candidatus Infernicultor aquiphilus</name>
    <dbReference type="NCBI Taxonomy" id="1805029"/>
    <lineage>
        <taxon>Bacteria</taxon>
        <taxon>Pseudomonadati</taxon>
        <taxon>Atribacterota</taxon>
        <taxon>Candidatus Phoenicimicrobiia</taxon>
        <taxon>Candidatus Pheonicimicrobiales</taxon>
        <taxon>Candidatus Phoenicimicrobiaceae</taxon>
        <taxon>Candidatus Infernicultor</taxon>
    </lineage>
</organism>
<dbReference type="Proteomes" id="UP000231493">
    <property type="component" value="Unassembled WGS sequence"/>
</dbReference>
<dbReference type="Proteomes" id="UP000228560">
    <property type="component" value="Unassembled WGS sequence"/>
</dbReference>
<keyword evidence="3 13" id="KW-0540">Nuclease</keyword>
<dbReference type="GO" id="GO:0006281">
    <property type="term" value="P:DNA repair"/>
    <property type="evidence" value="ECO:0007669"/>
    <property type="project" value="UniProtKB-UniRule"/>
</dbReference>
<evidence type="ECO:0000256" key="6">
    <source>
        <dbReference type="ARBA" id="ARBA00022763"/>
    </source>
</evidence>
<keyword evidence="10 13" id="KW-0233">DNA recombination</keyword>
<dbReference type="InterPro" id="IPR036397">
    <property type="entry name" value="RNaseH_sf"/>
</dbReference>